<dbReference type="InterPro" id="IPR051342">
    <property type="entry name" value="PDZ_scaffold"/>
</dbReference>
<feature type="region of interest" description="Disordered" evidence="1">
    <location>
        <begin position="129"/>
        <end position="165"/>
    </location>
</feature>
<dbReference type="EMBL" id="JABSTU010000003">
    <property type="protein sequence ID" value="KAH8035622.1"/>
    <property type="molecule type" value="Genomic_DNA"/>
</dbReference>
<name>A0A9J6EMN9_RHIMP</name>
<accession>A0A9J6EMN9</accession>
<dbReference type="SUPFAM" id="SSF50156">
    <property type="entry name" value="PDZ domain-like"/>
    <property type="match status" value="2"/>
</dbReference>
<evidence type="ECO:0000256" key="1">
    <source>
        <dbReference type="SAM" id="MobiDB-lite"/>
    </source>
</evidence>
<dbReference type="VEuPathDB" id="VectorBase:LOC119181162"/>
<dbReference type="InterPro" id="IPR001478">
    <property type="entry name" value="PDZ"/>
</dbReference>
<organism evidence="3 4">
    <name type="scientific">Rhipicephalus microplus</name>
    <name type="common">Cattle tick</name>
    <name type="synonym">Boophilus microplus</name>
    <dbReference type="NCBI Taxonomy" id="6941"/>
    <lineage>
        <taxon>Eukaryota</taxon>
        <taxon>Metazoa</taxon>
        <taxon>Ecdysozoa</taxon>
        <taxon>Arthropoda</taxon>
        <taxon>Chelicerata</taxon>
        <taxon>Arachnida</taxon>
        <taxon>Acari</taxon>
        <taxon>Parasitiformes</taxon>
        <taxon>Ixodida</taxon>
        <taxon>Ixodoidea</taxon>
        <taxon>Ixodidae</taxon>
        <taxon>Rhipicephalinae</taxon>
        <taxon>Rhipicephalus</taxon>
        <taxon>Boophilus</taxon>
    </lineage>
</organism>
<sequence>MKRASGRDLDDVPVDSCGGDGASPWVLTSAFGPMMMTRRSWPAVPDPQPGLETSAVRPATTVPVPSFTRSPGCHLCLSSSLIDGRLEEGDQILAIDGQPLDSNISHQQAIGILQQARGTVQLVLARGTPVSATPPATQGTPPPPLPSGSLTGSATAGSTKSAADREEAMVLGTEWAEVEAVELLNDGSGLGFGIIGGRSTGVVVKTVLPGGVADRDGRLQSGDHILQIGDVNLRGLGSEQVASVLRQAGARVRLVVARPSESGDLPAPRPASLPPPLVLPTRLLADAEELERRLQIHSATIAMATATGGKPGSPLLSEVSLTLA</sequence>
<evidence type="ECO:0000313" key="4">
    <source>
        <dbReference type="Proteomes" id="UP000821866"/>
    </source>
</evidence>
<dbReference type="PANTHER" id="PTHR19964">
    <property type="entry name" value="MULTIPLE PDZ DOMAIN PROTEIN"/>
    <property type="match status" value="1"/>
</dbReference>
<dbReference type="Proteomes" id="UP000821866">
    <property type="component" value="Chromosome 11"/>
</dbReference>
<dbReference type="InterPro" id="IPR036034">
    <property type="entry name" value="PDZ_sf"/>
</dbReference>
<dbReference type="FunFam" id="2.30.42.10:FF:000125">
    <property type="entry name" value="PATJ, crumbs cell polarity complex component"/>
    <property type="match status" value="1"/>
</dbReference>
<dbReference type="PROSITE" id="PS50106">
    <property type="entry name" value="PDZ"/>
    <property type="match status" value="2"/>
</dbReference>
<reference evidence="3" key="1">
    <citation type="journal article" date="2020" name="Cell">
        <title>Large-Scale Comparative Analyses of Tick Genomes Elucidate Their Genetic Diversity and Vector Capacities.</title>
        <authorList>
            <consortium name="Tick Genome and Microbiome Consortium (TIGMIC)"/>
            <person name="Jia N."/>
            <person name="Wang J."/>
            <person name="Shi W."/>
            <person name="Du L."/>
            <person name="Sun Y."/>
            <person name="Zhan W."/>
            <person name="Jiang J.F."/>
            <person name="Wang Q."/>
            <person name="Zhang B."/>
            <person name="Ji P."/>
            <person name="Bell-Sakyi L."/>
            <person name="Cui X.M."/>
            <person name="Yuan T.T."/>
            <person name="Jiang B.G."/>
            <person name="Yang W.F."/>
            <person name="Lam T.T."/>
            <person name="Chang Q.C."/>
            <person name="Ding S.J."/>
            <person name="Wang X.J."/>
            <person name="Zhu J.G."/>
            <person name="Ruan X.D."/>
            <person name="Zhao L."/>
            <person name="Wei J.T."/>
            <person name="Ye R.Z."/>
            <person name="Que T.C."/>
            <person name="Du C.H."/>
            <person name="Zhou Y.H."/>
            <person name="Cheng J.X."/>
            <person name="Dai P.F."/>
            <person name="Guo W.B."/>
            <person name="Han X.H."/>
            <person name="Huang E.J."/>
            <person name="Li L.F."/>
            <person name="Wei W."/>
            <person name="Gao Y.C."/>
            <person name="Liu J.Z."/>
            <person name="Shao H.Z."/>
            <person name="Wang X."/>
            <person name="Wang C.C."/>
            <person name="Yang T.C."/>
            <person name="Huo Q.B."/>
            <person name="Li W."/>
            <person name="Chen H.Y."/>
            <person name="Chen S.E."/>
            <person name="Zhou L.G."/>
            <person name="Ni X.B."/>
            <person name="Tian J.H."/>
            <person name="Sheng Y."/>
            <person name="Liu T."/>
            <person name="Pan Y.S."/>
            <person name="Xia L.Y."/>
            <person name="Li J."/>
            <person name="Zhao F."/>
            <person name="Cao W.C."/>
        </authorList>
    </citation>
    <scope>NUCLEOTIDE SEQUENCE</scope>
    <source>
        <strain evidence="3">Rmic-2018</strain>
    </source>
</reference>
<dbReference type="AlphaFoldDB" id="A0A9J6EMN9"/>
<dbReference type="Gene3D" id="2.30.42.10">
    <property type="match status" value="2"/>
</dbReference>
<dbReference type="CDD" id="cd06667">
    <property type="entry name" value="PDZ2_MUPP1-like"/>
    <property type="match status" value="1"/>
</dbReference>
<dbReference type="Pfam" id="PF00595">
    <property type="entry name" value="PDZ"/>
    <property type="match status" value="2"/>
</dbReference>
<feature type="compositionally biased region" description="Low complexity" evidence="1">
    <location>
        <begin position="147"/>
        <end position="161"/>
    </location>
</feature>
<evidence type="ECO:0000313" key="3">
    <source>
        <dbReference type="EMBL" id="KAH8035622.1"/>
    </source>
</evidence>
<feature type="domain" description="PDZ" evidence="2">
    <location>
        <begin position="83"/>
        <end position="128"/>
    </location>
</feature>
<dbReference type="SMART" id="SM00228">
    <property type="entry name" value="PDZ"/>
    <property type="match status" value="2"/>
</dbReference>
<gene>
    <name evidence="3" type="ORF">HPB51_007857</name>
</gene>
<comment type="caution">
    <text evidence="3">The sequence shown here is derived from an EMBL/GenBank/DDBJ whole genome shotgun (WGS) entry which is preliminary data.</text>
</comment>
<protein>
    <recommendedName>
        <fullName evidence="2">PDZ domain-containing protein</fullName>
    </recommendedName>
</protein>
<evidence type="ECO:0000259" key="2">
    <source>
        <dbReference type="PROSITE" id="PS50106"/>
    </source>
</evidence>
<proteinExistence type="predicted"/>
<dbReference type="PANTHER" id="PTHR19964:SF92">
    <property type="entry name" value="PATJ HOMOLOG"/>
    <property type="match status" value="1"/>
</dbReference>
<reference evidence="3" key="2">
    <citation type="submission" date="2021-09" db="EMBL/GenBank/DDBJ databases">
        <authorList>
            <person name="Jia N."/>
            <person name="Wang J."/>
            <person name="Shi W."/>
            <person name="Du L."/>
            <person name="Sun Y."/>
            <person name="Zhan W."/>
            <person name="Jiang J."/>
            <person name="Wang Q."/>
            <person name="Zhang B."/>
            <person name="Ji P."/>
            <person name="Sakyi L.B."/>
            <person name="Cui X."/>
            <person name="Yuan T."/>
            <person name="Jiang B."/>
            <person name="Yang W."/>
            <person name="Lam T.T.-Y."/>
            <person name="Chang Q."/>
            <person name="Ding S."/>
            <person name="Wang X."/>
            <person name="Zhu J."/>
            <person name="Ruan X."/>
            <person name="Zhao L."/>
            <person name="Wei J."/>
            <person name="Que T."/>
            <person name="Du C."/>
            <person name="Cheng J."/>
            <person name="Dai P."/>
            <person name="Han X."/>
            <person name="Huang E."/>
            <person name="Gao Y."/>
            <person name="Liu J."/>
            <person name="Shao H."/>
            <person name="Ye R."/>
            <person name="Li L."/>
            <person name="Wei W."/>
            <person name="Wang X."/>
            <person name="Wang C."/>
            <person name="Huo Q."/>
            <person name="Li W."/>
            <person name="Guo W."/>
            <person name="Chen H."/>
            <person name="Chen S."/>
            <person name="Zhou L."/>
            <person name="Zhou L."/>
            <person name="Ni X."/>
            <person name="Tian J."/>
            <person name="Zhou Y."/>
            <person name="Sheng Y."/>
            <person name="Liu T."/>
            <person name="Pan Y."/>
            <person name="Xia L."/>
            <person name="Li J."/>
            <person name="Zhao F."/>
            <person name="Cao W."/>
        </authorList>
    </citation>
    <scope>NUCLEOTIDE SEQUENCE</scope>
    <source>
        <strain evidence="3">Rmic-2018</strain>
        <tissue evidence="3">Larvae</tissue>
    </source>
</reference>
<keyword evidence="4" id="KW-1185">Reference proteome</keyword>
<feature type="domain" description="PDZ" evidence="2">
    <location>
        <begin position="180"/>
        <end position="260"/>
    </location>
</feature>